<feature type="region of interest" description="Disordered" evidence="1">
    <location>
        <begin position="1"/>
        <end position="83"/>
    </location>
</feature>
<accession>A0A9W9NHI2</accession>
<dbReference type="RefSeq" id="XP_058313281.1">
    <property type="nucleotide sequence ID" value="XM_058447870.1"/>
</dbReference>
<proteinExistence type="predicted"/>
<organism evidence="2 3">
    <name type="scientific">Penicillium cinerascens</name>
    <dbReference type="NCBI Taxonomy" id="70096"/>
    <lineage>
        <taxon>Eukaryota</taxon>
        <taxon>Fungi</taxon>
        <taxon>Dikarya</taxon>
        <taxon>Ascomycota</taxon>
        <taxon>Pezizomycotina</taxon>
        <taxon>Eurotiomycetes</taxon>
        <taxon>Eurotiomycetidae</taxon>
        <taxon>Eurotiales</taxon>
        <taxon>Aspergillaceae</taxon>
        <taxon>Penicillium</taxon>
    </lineage>
</organism>
<sequence length="83" mass="8956">MPTSKNLSQSQDPKSTRSQGSQTQDASQKSQESSWSPNQLLATHMDAAGHPVPDPVIDSGKGKQSKEFDDDADVFDAMTADFD</sequence>
<evidence type="ECO:0000256" key="1">
    <source>
        <dbReference type="SAM" id="MobiDB-lite"/>
    </source>
</evidence>
<gene>
    <name evidence="2" type="ORF">N7498_000807</name>
</gene>
<evidence type="ECO:0000313" key="2">
    <source>
        <dbReference type="EMBL" id="KAJ5218708.1"/>
    </source>
</evidence>
<feature type="compositionally biased region" description="Polar residues" evidence="1">
    <location>
        <begin position="1"/>
        <end position="41"/>
    </location>
</feature>
<protein>
    <submittedName>
        <fullName evidence="2">Uncharacterized protein</fullName>
    </submittedName>
</protein>
<keyword evidence="3" id="KW-1185">Reference proteome</keyword>
<reference evidence="2" key="2">
    <citation type="journal article" date="2023" name="IMA Fungus">
        <title>Comparative genomic study of the Penicillium genus elucidates a diverse pangenome and 15 lateral gene transfer events.</title>
        <authorList>
            <person name="Petersen C."/>
            <person name="Sorensen T."/>
            <person name="Nielsen M.R."/>
            <person name="Sondergaard T.E."/>
            <person name="Sorensen J.L."/>
            <person name="Fitzpatrick D.A."/>
            <person name="Frisvad J.C."/>
            <person name="Nielsen K.L."/>
        </authorList>
    </citation>
    <scope>NUCLEOTIDE SEQUENCE</scope>
    <source>
        <strain evidence="2">IBT 15544</strain>
    </source>
</reference>
<reference evidence="2" key="1">
    <citation type="submission" date="2022-12" db="EMBL/GenBank/DDBJ databases">
        <authorList>
            <person name="Petersen C."/>
        </authorList>
    </citation>
    <scope>NUCLEOTIDE SEQUENCE</scope>
    <source>
        <strain evidence="2">IBT 15544</strain>
    </source>
</reference>
<dbReference type="Proteomes" id="UP001150904">
    <property type="component" value="Unassembled WGS sequence"/>
</dbReference>
<dbReference type="OrthoDB" id="4356181at2759"/>
<dbReference type="GeneID" id="83175170"/>
<comment type="caution">
    <text evidence="2">The sequence shown here is derived from an EMBL/GenBank/DDBJ whole genome shotgun (WGS) entry which is preliminary data.</text>
</comment>
<dbReference type="EMBL" id="JAPQKR010000004">
    <property type="protein sequence ID" value="KAJ5218708.1"/>
    <property type="molecule type" value="Genomic_DNA"/>
</dbReference>
<evidence type="ECO:0000313" key="3">
    <source>
        <dbReference type="Proteomes" id="UP001150904"/>
    </source>
</evidence>
<name>A0A9W9NHI2_9EURO</name>
<dbReference type="AlphaFoldDB" id="A0A9W9NHI2"/>